<keyword evidence="3" id="KW-1185">Reference proteome</keyword>
<accession>A0ABU7U2T0</accession>
<dbReference type="EMBL" id="JAWJZY010000002">
    <property type="protein sequence ID" value="MEE8658182.1"/>
    <property type="molecule type" value="Genomic_DNA"/>
</dbReference>
<organism evidence="2 3">
    <name type="scientific">Sorlinia euscelidii</name>
    <dbReference type="NCBI Taxonomy" id="3081148"/>
    <lineage>
        <taxon>Bacteria</taxon>
        <taxon>Pseudomonadati</taxon>
        <taxon>Pseudomonadota</taxon>
        <taxon>Alphaproteobacteria</taxon>
        <taxon>Acetobacterales</taxon>
        <taxon>Acetobacteraceae</taxon>
        <taxon>Sorlinia</taxon>
    </lineage>
</organism>
<proteinExistence type="predicted"/>
<gene>
    <name evidence="2" type="ORF">DOFOFD_04070</name>
</gene>
<evidence type="ECO:0000313" key="2">
    <source>
        <dbReference type="EMBL" id="MEE8658182.1"/>
    </source>
</evidence>
<sequence>MLKTKKKQSTSGQIQVQADMTTMPTPERLRKSDFAAGHPHRVVTALDALLKSGDISDQAYAAARKWRRDYLFARFGYQEISSQRLGTTYYKHDEISWRMTRAEVWRTLAEIRTAIGAEAHRRLEWGLIEEVSFTQMAAKIMPHRRVDDARKRVSAQFALTLSRLDEVYQERRRQEIVKRRLPNADA</sequence>
<name>A0ABU7U2T0_9PROT</name>
<dbReference type="Proteomes" id="UP001312908">
    <property type="component" value="Unassembled WGS sequence"/>
</dbReference>
<evidence type="ECO:0000256" key="1">
    <source>
        <dbReference type="SAM" id="MobiDB-lite"/>
    </source>
</evidence>
<protein>
    <recommendedName>
        <fullName evidence="4">Regulatory protein RecX</fullName>
    </recommendedName>
</protein>
<dbReference type="RefSeq" id="WP_394819145.1">
    <property type="nucleotide sequence ID" value="NZ_JAWJZY010000002.1"/>
</dbReference>
<reference evidence="2 3" key="1">
    <citation type="submission" date="2023-10" db="EMBL/GenBank/DDBJ databases">
        <title>Sorlinia euscelidii gen. nov., sp. nov., an acetic acid bacteria isolated from the gut of Euscelidius variegatus emitter.</title>
        <authorList>
            <person name="Michoud G."/>
            <person name="Marasco R."/>
            <person name="Seferji K."/>
            <person name="Gonella E."/>
            <person name="Garuglieri E."/>
            <person name="Alma A."/>
            <person name="Mapelli F."/>
            <person name="Borin S."/>
            <person name="Daffonchio D."/>
            <person name="Crotti E."/>
        </authorList>
    </citation>
    <scope>NUCLEOTIDE SEQUENCE [LARGE SCALE GENOMIC DNA]</scope>
    <source>
        <strain evidence="2 3">EV16P</strain>
    </source>
</reference>
<evidence type="ECO:0000313" key="3">
    <source>
        <dbReference type="Proteomes" id="UP001312908"/>
    </source>
</evidence>
<feature type="region of interest" description="Disordered" evidence="1">
    <location>
        <begin position="1"/>
        <end position="22"/>
    </location>
</feature>
<evidence type="ECO:0008006" key="4">
    <source>
        <dbReference type="Google" id="ProtNLM"/>
    </source>
</evidence>
<comment type="caution">
    <text evidence="2">The sequence shown here is derived from an EMBL/GenBank/DDBJ whole genome shotgun (WGS) entry which is preliminary data.</text>
</comment>
<feature type="compositionally biased region" description="Polar residues" evidence="1">
    <location>
        <begin position="9"/>
        <end position="22"/>
    </location>
</feature>